<accession>A0A9P9AAI3</accession>
<reference evidence="3" key="1">
    <citation type="journal article" date="2021" name="Nat. Commun.">
        <title>Genetic determinants of endophytism in the Arabidopsis root mycobiome.</title>
        <authorList>
            <person name="Mesny F."/>
            <person name="Miyauchi S."/>
            <person name="Thiergart T."/>
            <person name="Pickel B."/>
            <person name="Atanasova L."/>
            <person name="Karlsson M."/>
            <person name="Huettel B."/>
            <person name="Barry K.W."/>
            <person name="Haridas S."/>
            <person name="Chen C."/>
            <person name="Bauer D."/>
            <person name="Andreopoulos W."/>
            <person name="Pangilinan J."/>
            <person name="LaButti K."/>
            <person name="Riley R."/>
            <person name="Lipzen A."/>
            <person name="Clum A."/>
            <person name="Drula E."/>
            <person name="Henrissat B."/>
            <person name="Kohler A."/>
            <person name="Grigoriev I.V."/>
            <person name="Martin F.M."/>
            <person name="Hacquard S."/>
        </authorList>
    </citation>
    <scope>NUCLEOTIDE SEQUENCE</scope>
    <source>
        <strain evidence="3">MPI-SDFR-AT-0117</strain>
    </source>
</reference>
<evidence type="ECO:0000256" key="1">
    <source>
        <dbReference type="ARBA" id="ARBA00022801"/>
    </source>
</evidence>
<keyword evidence="1 3" id="KW-0378">Hydrolase</keyword>
<dbReference type="Gene3D" id="3.40.50.1820">
    <property type="entry name" value="alpha/beta hydrolase"/>
    <property type="match status" value="1"/>
</dbReference>
<evidence type="ECO:0000259" key="2">
    <source>
        <dbReference type="Pfam" id="PF07859"/>
    </source>
</evidence>
<dbReference type="GO" id="GO:0016787">
    <property type="term" value="F:hydrolase activity"/>
    <property type="evidence" value="ECO:0007669"/>
    <property type="project" value="UniProtKB-KW"/>
</dbReference>
<dbReference type="InterPro" id="IPR013094">
    <property type="entry name" value="AB_hydrolase_3"/>
</dbReference>
<dbReference type="PANTHER" id="PTHR48081:SF25">
    <property type="entry name" value="PUTATIVE (AFU_ORTHOLOGUE AFUA_3G11560)-RELATED"/>
    <property type="match status" value="1"/>
</dbReference>
<protein>
    <submittedName>
        <fullName evidence="3">Alpha/beta hydrolase fold-domain-containing protein</fullName>
    </submittedName>
</protein>
<dbReference type="InterPro" id="IPR050300">
    <property type="entry name" value="GDXG_lipolytic_enzyme"/>
</dbReference>
<dbReference type="SUPFAM" id="SSF53474">
    <property type="entry name" value="alpha/beta-Hydrolases"/>
    <property type="match status" value="1"/>
</dbReference>
<organism evidence="3 4">
    <name type="scientific">Plectosphaerella plurivora</name>
    <dbReference type="NCBI Taxonomy" id="936078"/>
    <lineage>
        <taxon>Eukaryota</taxon>
        <taxon>Fungi</taxon>
        <taxon>Dikarya</taxon>
        <taxon>Ascomycota</taxon>
        <taxon>Pezizomycotina</taxon>
        <taxon>Sordariomycetes</taxon>
        <taxon>Hypocreomycetidae</taxon>
        <taxon>Glomerellales</taxon>
        <taxon>Plectosphaerellaceae</taxon>
        <taxon>Plectosphaerella</taxon>
    </lineage>
</organism>
<dbReference type="OrthoDB" id="5354320at2759"/>
<proteinExistence type="predicted"/>
<evidence type="ECO:0000313" key="4">
    <source>
        <dbReference type="Proteomes" id="UP000770015"/>
    </source>
</evidence>
<feature type="domain" description="Alpha/beta hydrolase fold-3" evidence="2">
    <location>
        <begin position="174"/>
        <end position="410"/>
    </location>
</feature>
<dbReference type="Pfam" id="PF07859">
    <property type="entry name" value="Abhydrolase_3"/>
    <property type="match status" value="1"/>
</dbReference>
<dbReference type="Proteomes" id="UP000770015">
    <property type="component" value="Unassembled WGS sequence"/>
</dbReference>
<comment type="caution">
    <text evidence="3">The sequence shown here is derived from an EMBL/GenBank/DDBJ whole genome shotgun (WGS) entry which is preliminary data.</text>
</comment>
<evidence type="ECO:0000313" key="3">
    <source>
        <dbReference type="EMBL" id="KAH6682377.1"/>
    </source>
</evidence>
<keyword evidence="4" id="KW-1185">Reference proteome</keyword>
<name>A0A9P9AAI3_9PEZI</name>
<dbReference type="AlphaFoldDB" id="A0A9P9AAI3"/>
<sequence>MATTTANTDTQMAGDTAQHWMLFKAILPHLPLMVRVAVSHVLRLSEQSKYLDLRSELIVSVLRAFLQPDAPKSISWTQRFANRDPGIKGRLWVSKYATPVPPENDVLDALVSAVNGLQDQDMSLVDMRWLETRAVEAEWTGYRAAATPESVLPSISERERYDEMQKEVSNPLTVLYFHGGAYYLLDPCTYRPLMKKLAKLTGGRCYSVRYRLAPQNPFPSAVLDALVAYLTLLYPPPDAYHEAVQPEHIVFAGDSAGGNLSLALVQTLLELRRQGRKIAWYGEERELPMPAGVGINSPWMDILQSSPSCVGNGKYDYLPSVDKQRAAVFPSCEIWPASPPRGQIYAEDALLAHPLATLLMARDWTGAPPTYICTGWELLADEDKYIAQKLQSQGVKVVFEEYEGMPHCFAILLTDIPAARRNYSQWTGFLKQAAEAPDLIESRAMTVKAKTLEEVELHFSGLSNVAEEDIRAQVLEQVAVASLQPEAAAKL</sequence>
<dbReference type="PANTHER" id="PTHR48081">
    <property type="entry name" value="AB HYDROLASE SUPERFAMILY PROTEIN C4A8.06C"/>
    <property type="match status" value="1"/>
</dbReference>
<dbReference type="InterPro" id="IPR029058">
    <property type="entry name" value="AB_hydrolase_fold"/>
</dbReference>
<dbReference type="EMBL" id="JAGSXJ010000018">
    <property type="protein sequence ID" value="KAH6682377.1"/>
    <property type="molecule type" value="Genomic_DNA"/>
</dbReference>
<gene>
    <name evidence="3" type="ORF">F5X68DRAFT_263344</name>
</gene>